<keyword evidence="2" id="KW-0963">Cytoplasm</keyword>
<gene>
    <name evidence="4" type="ORF">BSAL_46350</name>
</gene>
<evidence type="ECO:0000313" key="4">
    <source>
        <dbReference type="EMBL" id="CUG94071.1"/>
    </source>
</evidence>
<evidence type="ECO:0000313" key="5">
    <source>
        <dbReference type="Proteomes" id="UP000051952"/>
    </source>
</evidence>
<organism evidence="4 5">
    <name type="scientific">Bodo saltans</name>
    <name type="common">Flagellated protozoan</name>
    <dbReference type="NCBI Taxonomy" id="75058"/>
    <lineage>
        <taxon>Eukaryota</taxon>
        <taxon>Discoba</taxon>
        <taxon>Euglenozoa</taxon>
        <taxon>Kinetoplastea</taxon>
        <taxon>Metakinetoplastina</taxon>
        <taxon>Eubodonida</taxon>
        <taxon>Bodonidae</taxon>
        <taxon>Bodo</taxon>
    </lineage>
</organism>
<name>A0A0S4JTC5_BODSA</name>
<evidence type="ECO:0000256" key="1">
    <source>
        <dbReference type="ARBA" id="ARBA00004496"/>
    </source>
</evidence>
<keyword evidence="5" id="KW-1185">Reference proteome</keyword>
<comment type="subcellular location">
    <subcellularLocation>
        <location evidence="1">Cytoplasm</location>
    </subcellularLocation>
</comment>
<dbReference type="PANTHER" id="PTHR21162">
    <property type="entry name" value="P53 AND DNA DAMAGE-REGULATED PROTEIN"/>
    <property type="match status" value="1"/>
</dbReference>
<dbReference type="Proteomes" id="UP000051952">
    <property type="component" value="Unassembled WGS sequence"/>
</dbReference>
<dbReference type="CDD" id="cd22860">
    <property type="entry name" value="PDRG1"/>
    <property type="match status" value="1"/>
</dbReference>
<dbReference type="EMBL" id="CYKH01002219">
    <property type="protein sequence ID" value="CUG94071.1"/>
    <property type="molecule type" value="Genomic_DNA"/>
</dbReference>
<reference evidence="5" key="1">
    <citation type="submission" date="2015-09" db="EMBL/GenBank/DDBJ databases">
        <authorList>
            <consortium name="Pathogen Informatics"/>
        </authorList>
    </citation>
    <scope>NUCLEOTIDE SEQUENCE [LARGE SCALE GENOMIC DNA]</scope>
    <source>
        <strain evidence="5">Lake Konstanz</strain>
    </source>
</reference>
<evidence type="ECO:0000256" key="2">
    <source>
        <dbReference type="ARBA" id="ARBA00022490"/>
    </source>
</evidence>
<accession>A0A0S4JTC5</accession>
<evidence type="ECO:0000256" key="3">
    <source>
        <dbReference type="ARBA" id="ARBA00023186"/>
    </source>
</evidence>
<dbReference type="InterPro" id="IPR030482">
    <property type="entry name" value="PDRG1"/>
</dbReference>
<dbReference type="AlphaFoldDB" id="A0A0S4JTC5"/>
<keyword evidence="3" id="KW-0143">Chaperone</keyword>
<sequence length="125" mass="13830">MADVDIDTAARRTAELEGAAEAVEHAKHFVVDIDRRLHMDREGLRAIKKSDEHPLSSSWVLCPGGVFLQAPKASIAQFLKSEMNELTARQQLAQAELKARVVELAHLEGLDTTLDRLKGFNLRGS</sequence>
<dbReference type="OMA" id="NDTENLW"/>
<protein>
    <recommendedName>
        <fullName evidence="6">P53 and DNA damage-regulated protein 1</fullName>
    </recommendedName>
</protein>
<evidence type="ECO:0008006" key="6">
    <source>
        <dbReference type="Google" id="ProtNLM"/>
    </source>
</evidence>
<dbReference type="GO" id="GO:0005737">
    <property type="term" value="C:cytoplasm"/>
    <property type="evidence" value="ECO:0007669"/>
    <property type="project" value="UniProtKB-SubCell"/>
</dbReference>
<dbReference type="PANTHER" id="PTHR21162:SF0">
    <property type="entry name" value="P53 AND DNA DAMAGE-REGULATED PROTEIN 1"/>
    <property type="match status" value="1"/>
</dbReference>
<proteinExistence type="predicted"/>
<dbReference type="VEuPathDB" id="TriTrypDB:BSAL_46350"/>